<dbReference type="InterPro" id="IPR007122">
    <property type="entry name" value="Villin/Gelsolin"/>
</dbReference>
<dbReference type="PANTHER" id="PTHR11977">
    <property type="entry name" value="VILLIN"/>
    <property type="match status" value="1"/>
</dbReference>
<comment type="similarity">
    <text evidence="3">Belongs to the villin/gelsolin family.</text>
</comment>
<dbReference type="InterPro" id="IPR029006">
    <property type="entry name" value="ADF-H/Gelsolin-like_dom_sf"/>
</dbReference>
<evidence type="ECO:0000256" key="7">
    <source>
        <dbReference type="ARBA" id="ARBA00022737"/>
    </source>
</evidence>
<evidence type="ECO:0000256" key="6">
    <source>
        <dbReference type="ARBA" id="ARBA00022490"/>
    </source>
</evidence>
<evidence type="ECO:0000256" key="12">
    <source>
        <dbReference type="ARBA" id="ARBA00023273"/>
    </source>
</evidence>
<dbReference type="PANTHER" id="PTHR11977:SF78">
    <property type="entry name" value="SCINDERIN"/>
    <property type="match status" value="1"/>
</dbReference>
<evidence type="ECO:0000256" key="11">
    <source>
        <dbReference type="ARBA" id="ARBA00023212"/>
    </source>
</evidence>
<dbReference type="SUPFAM" id="SSF55753">
    <property type="entry name" value="Actin depolymerizing proteins"/>
    <property type="match status" value="1"/>
</dbReference>
<evidence type="ECO:0000313" key="15">
    <source>
        <dbReference type="EMBL" id="PNJ69852.1"/>
    </source>
</evidence>
<evidence type="ECO:0000256" key="3">
    <source>
        <dbReference type="ARBA" id="ARBA00008418"/>
    </source>
</evidence>
<evidence type="ECO:0000256" key="8">
    <source>
        <dbReference type="ARBA" id="ARBA00022837"/>
    </source>
</evidence>
<dbReference type="EMBL" id="NDHI03003387">
    <property type="protein sequence ID" value="PNJ69852.1"/>
    <property type="molecule type" value="Genomic_DNA"/>
</dbReference>
<sequence length="108" mass="11903">MASLTSAFTLVQQEIYQWCGSSCNKYERLKANQVATGIRYNERKGRSELIVVEEGSEPSELIEVLGEKPELPDGGNDDDIIADISNRKMAKLYMVSDASGSMRVTVVA</sequence>
<proteinExistence type="inferred from homology"/>
<dbReference type="GO" id="GO:0007417">
    <property type="term" value="P:central nervous system development"/>
    <property type="evidence" value="ECO:0007669"/>
    <property type="project" value="TreeGrafter"/>
</dbReference>
<evidence type="ECO:0000256" key="13">
    <source>
        <dbReference type="ARBA" id="ARBA00030694"/>
    </source>
</evidence>
<dbReference type="GO" id="GO:0051014">
    <property type="term" value="P:actin filament severing"/>
    <property type="evidence" value="ECO:0007669"/>
    <property type="project" value="TreeGrafter"/>
</dbReference>
<keyword evidence="7" id="KW-0677">Repeat</keyword>
<dbReference type="GO" id="GO:0051015">
    <property type="term" value="F:actin filament binding"/>
    <property type="evidence" value="ECO:0007669"/>
    <property type="project" value="InterPro"/>
</dbReference>
<protein>
    <recommendedName>
        <fullName evidence="4">Scinderin</fullName>
    </recommendedName>
    <alternativeName>
        <fullName evidence="13">Adseverin</fullName>
    </alternativeName>
</protein>
<dbReference type="Pfam" id="PF00626">
    <property type="entry name" value="Gelsolin"/>
    <property type="match status" value="1"/>
</dbReference>
<dbReference type="GO" id="GO:0005737">
    <property type="term" value="C:cytoplasm"/>
    <property type="evidence" value="ECO:0007669"/>
    <property type="project" value="TreeGrafter"/>
</dbReference>
<keyword evidence="8" id="KW-0106">Calcium</keyword>
<feature type="domain" description="Gelsolin-like" evidence="14">
    <location>
        <begin position="13"/>
        <end position="61"/>
    </location>
</feature>
<evidence type="ECO:0000256" key="9">
    <source>
        <dbReference type="ARBA" id="ARBA00022949"/>
    </source>
</evidence>
<evidence type="ECO:0000256" key="1">
    <source>
        <dbReference type="ARBA" id="ARBA00004188"/>
    </source>
</evidence>
<keyword evidence="11" id="KW-0206">Cytoskeleton</keyword>
<reference evidence="15" key="1">
    <citation type="submission" date="2017-12" db="EMBL/GenBank/DDBJ databases">
        <title>High-resolution comparative analysis of great ape genomes.</title>
        <authorList>
            <person name="Pollen A."/>
            <person name="Hastie A."/>
            <person name="Hormozdiari F."/>
            <person name="Dougherty M."/>
            <person name="Liu R."/>
            <person name="Chaisson M."/>
            <person name="Hoppe E."/>
            <person name="Hill C."/>
            <person name="Pang A."/>
            <person name="Hillier L."/>
            <person name="Baker C."/>
            <person name="Armstrong J."/>
            <person name="Shendure J."/>
            <person name="Paten B."/>
            <person name="Wilson R."/>
            <person name="Chao H."/>
            <person name="Schneider V."/>
            <person name="Ventura M."/>
            <person name="Kronenberg Z."/>
            <person name="Murali S."/>
            <person name="Gordon D."/>
            <person name="Cantsilieris S."/>
            <person name="Munson K."/>
            <person name="Nelson B."/>
            <person name="Raja A."/>
            <person name="Underwood J."/>
            <person name="Diekhans M."/>
            <person name="Fiddes I."/>
            <person name="Haussler D."/>
            <person name="Eichler E."/>
        </authorList>
    </citation>
    <scope>NUCLEOTIDE SEQUENCE [LARGE SCALE GENOMIC DNA]</scope>
    <source>
        <strain evidence="15">Susie</strain>
    </source>
</reference>
<name>A0A2J8WJB7_PONAB</name>
<evidence type="ECO:0000256" key="2">
    <source>
        <dbReference type="ARBA" id="ARBA00004245"/>
    </source>
</evidence>
<keyword evidence="12" id="KW-0966">Cell projection</keyword>
<accession>A0A2J8WJB7</accession>
<evidence type="ECO:0000256" key="4">
    <source>
        <dbReference type="ARBA" id="ARBA00014288"/>
    </source>
</evidence>
<evidence type="ECO:0000256" key="5">
    <source>
        <dbReference type="ARBA" id="ARBA00022467"/>
    </source>
</evidence>
<evidence type="ECO:0000256" key="10">
    <source>
        <dbReference type="ARBA" id="ARBA00023203"/>
    </source>
</evidence>
<feature type="non-terminal residue" evidence="15">
    <location>
        <position position="108"/>
    </location>
</feature>
<keyword evidence="6" id="KW-0963">Cytoplasm</keyword>
<keyword evidence="5" id="KW-0117">Actin capping</keyword>
<dbReference type="GO" id="GO:0005546">
    <property type="term" value="F:phosphatidylinositol-4,5-bisphosphate binding"/>
    <property type="evidence" value="ECO:0007669"/>
    <property type="project" value="TreeGrafter"/>
</dbReference>
<comment type="subcellular location">
    <subcellularLocation>
        <location evidence="1">Cell projection</location>
        <location evidence="1">Podosome</location>
    </subcellularLocation>
    <subcellularLocation>
        <location evidence="2">Cytoplasm</location>
        <location evidence="2">Cytoskeleton</location>
    </subcellularLocation>
</comment>
<keyword evidence="10" id="KW-0009">Actin-binding</keyword>
<dbReference type="Gene3D" id="3.40.20.10">
    <property type="entry name" value="Severin"/>
    <property type="match status" value="1"/>
</dbReference>
<dbReference type="GO" id="GO:0051016">
    <property type="term" value="P:barbed-end actin filament capping"/>
    <property type="evidence" value="ECO:0007669"/>
    <property type="project" value="TreeGrafter"/>
</dbReference>
<evidence type="ECO:0000259" key="14">
    <source>
        <dbReference type="Pfam" id="PF00626"/>
    </source>
</evidence>
<dbReference type="AlphaFoldDB" id="A0A2J8WJB7"/>
<dbReference type="GO" id="GO:0030031">
    <property type="term" value="P:cell projection assembly"/>
    <property type="evidence" value="ECO:0007669"/>
    <property type="project" value="TreeGrafter"/>
</dbReference>
<dbReference type="GO" id="GO:0008154">
    <property type="term" value="P:actin polymerization or depolymerization"/>
    <property type="evidence" value="ECO:0007669"/>
    <property type="project" value="TreeGrafter"/>
</dbReference>
<dbReference type="InterPro" id="IPR007123">
    <property type="entry name" value="Gelsolin-like_dom"/>
</dbReference>
<gene>
    <name evidence="15" type="ORF">CR201_G0009938</name>
</gene>
<organism evidence="15">
    <name type="scientific">Pongo abelii</name>
    <name type="common">Sumatran orangutan</name>
    <name type="synonym">Pongo pygmaeus abelii</name>
    <dbReference type="NCBI Taxonomy" id="9601"/>
    <lineage>
        <taxon>Eukaryota</taxon>
        <taxon>Metazoa</taxon>
        <taxon>Chordata</taxon>
        <taxon>Craniata</taxon>
        <taxon>Vertebrata</taxon>
        <taxon>Euteleostomi</taxon>
        <taxon>Mammalia</taxon>
        <taxon>Eutheria</taxon>
        <taxon>Euarchontoglires</taxon>
        <taxon>Primates</taxon>
        <taxon>Haplorrhini</taxon>
        <taxon>Catarrhini</taxon>
        <taxon>Hominidae</taxon>
        <taxon>Pongo</taxon>
    </lineage>
</organism>
<keyword evidence="9" id="KW-0965">Cell junction</keyword>
<dbReference type="GO" id="GO:0002102">
    <property type="term" value="C:podosome"/>
    <property type="evidence" value="ECO:0007669"/>
    <property type="project" value="UniProtKB-SubCell"/>
</dbReference>
<comment type="caution">
    <text evidence="15">The sequence shown here is derived from an EMBL/GenBank/DDBJ whole genome shotgun (WGS) entry which is preliminary data.</text>
</comment>